<dbReference type="Gramene" id="TraesCAD_scaffold_027664_01G000300.1">
    <property type="protein sequence ID" value="TraesCAD_scaffold_027664_01G000300.1"/>
    <property type="gene ID" value="TraesCAD_scaffold_027664_01G000300"/>
</dbReference>
<dbReference type="Proteomes" id="UP000019116">
    <property type="component" value="Chromosome 5B"/>
</dbReference>
<reference evidence="3" key="2">
    <citation type="submission" date="2018-10" db="UniProtKB">
        <authorList>
            <consortium name="EnsemblPlants"/>
        </authorList>
    </citation>
    <scope>IDENTIFICATION</scope>
</reference>
<dbReference type="Gramene" id="TraesARI7B03G04340620.1">
    <property type="protein sequence ID" value="TraesARI7B03G04340620.1.CDS1"/>
    <property type="gene ID" value="TraesARI7B03G04340620"/>
</dbReference>
<dbReference type="STRING" id="4565.A0A3B6LYR5"/>
<reference evidence="3" key="1">
    <citation type="submission" date="2018-08" db="EMBL/GenBank/DDBJ databases">
        <authorList>
            <person name="Rossello M."/>
        </authorList>
    </citation>
    <scope>NUCLEOTIDE SEQUENCE [LARGE SCALE GENOMIC DNA]</scope>
    <source>
        <strain evidence="3">cv. Chinese Spring</strain>
    </source>
</reference>
<dbReference type="CDD" id="cd09917">
    <property type="entry name" value="F-box_SF"/>
    <property type="match status" value="1"/>
</dbReference>
<dbReference type="Pfam" id="PF03478">
    <property type="entry name" value="Beta-prop_KIB1-4"/>
    <property type="match status" value="1"/>
</dbReference>
<evidence type="ECO:0000313" key="4">
    <source>
        <dbReference type="Proteomes" id="UP000019116"/>
    </source>
</evidence>
<feature type="domain" description="KIB1-4 beta-propeller" evidence="1">
    <location>
        <begin position="101"/>
        <end position="418"/>
    </location>
</feature>
<dbReference type="Gramene" id="TraesLAC5B03G02975140.1">
    <property type="protein sequence ID" value="TraesLAC5B03G02975140.1.CDS1"/>
    <property type="gene ID" value="TraesLAC5B03G02975140"/>
</dbReference>
<dbReference type="Gramene" id="TraesJUL5B03G03043020.1">
    <property type="protein sequence ID" value="TraesJUL5B03G03043020.1.CDS1"/>
    <property type="gene ID" value="TraesJUL5B03G03043020"/>
</dbReference>
<dbReference type="Pfam" id="PF12937">
    <property type="entry name" value="F-box-like"/>
    <property type="match status" value="1"/>
</dbReference>
<dbReference type="Gramene" id="TraesCS5B02G554100.1">
    <property type="protein sequence ID" value="TraesCS5B02G554100.1.cds1"/>
    <property type="gene ID" value="TraesCS5B02G554100"/>
</dbReference>
<dbReference type="OrthoDB" id="604068at2759"/>
<dbReference type="PANTHER" id="PTHR44586:SF17">
    <property type="entry name" value="DUF295 DOMAIN-CONTAINING PROTEIN"/>
    <property type="match status" value="1"/>
</dbReference>
<dbReference type="EnsemblPlants" id="TraesCS5B02G554100.1">
    <property type="protein sequence ID" value="TraesCS5B02G554100.1.cds1"/>
    <property type="gene ID" value="TraesCS5B02G554100"/>
</dbReference>
<dbReference type="Gramene" id="TraesCLE_scaffold_023820_01G000500.1">
    <property type="protein sequence ID" value="TraesCLE_scaffold_023820_01G000500.1"/>
    <property type="gene ID" value="TraesCLE_scaffold_023820_01G000500"/>
</dbReference>
<dbReference type="InterPro" id="IPR036047">
    <property type="entry name" value="F-box-like_dom_sf"/>
</dbReference>
<dbReference type="Gramene" id="TraesRN5B0101313000.1">
    <property type="protein sequence ID" value="TraesRN5B0101313000.1"/>
    <property type="gene ID" value="TraesRN5B0101313000"/>
</dbReference>
<organism evidence="3">
    <name type="scientific">Triticum aestivum</name>
    <name type="common">Wheat</name>
    <dbReference type="NCBI Taxonomy" id="4565"/>
    <lineage>
        <taxon>Eukaryota</taxon>
        <taxon>Viridiplantae</taxon>
        <taxon>Streptophyta</taxon>
        <taxon>Embryophyta</taxon>
        <taxon>Tracheophyta</taxon>
        <taxon>Spermatophyta</taxon>
        <taxon>Magnoliopsida</taxon>
        <taxon>Liliopsida</taxon>
        <taxon>Poales</taxon>
        <taxon>Poaceae</taxon>
        <taxon>BOP clade</taxon>
        <taxon>Pooideae</taxon>
        <taxon>Triticodae</taxon>
        <taxon>Triticeae</taxon>
        <taxon>Triticinae</taxon>
        <taxon>Triticum</taxon>
    </lineage>
</organism>
<accession>A0A3B6LYR5</accession>
<dbReference type="OMA" id="ACLWIDK"/>
<dbReference type="Gramene" id="TraesLDM5B03G03023390.1">
    <property type="protein sequence ID" value="TraesLDM5B03G03023390.1.CDS1"/>
    <property type="gene ID" value="TraesLDM5B03G03023390"/>
</dbReference>
<dbReference type="InterPro" id="IPR001810">
    <property type="entry name" value="F-box_dom"/>
</dbReference>
<dbReference type="Gramene" id="TraesNOR5B03G03048280.1">
    <property type="protein sequence ID" value="TraesNOR5B03G03048280.1.CDS1"/>
    <property type="gene ID" value="TraesNOR5B03G03048280"/>
</dbReference>
<sequence length="450" mass="50557">MGAVLSYAAGTAMATKDFVRQRRSTTTDAMAGWSGLPDDLLFTIMALLDVPSLRRAGAVCKSWRAAHHAFRLPELERAPCLLYACEEYGPDDAALYCPATGATFRVPFPGPPHEKRGFAFASQGGWVFTTDEIGNPYLLNPVTGAQAVLPPLKTIYGTDKFYDDHGKHVWPAAPEYGIMKPKISWARHREFWGVAISAAAKAKECTVLIVNMSWFGLSFARPGDKRWTRVIPKDTHAVGDILYNDKDGLFYILYYNGSIGTLDLSGPSPSLTMIMRREISSSPFHTMYLALGPSGELLEVERKWSPKNVSLKYHDTYRDINLASEDDQDIDASPPLDMAHRIVKKASTVQLLVFKVDIKRRKLVKLRDIGDHALFLGLNSAVCLPTKDFPAFEPNSVYLTDACLYYGPMLRKDLCIWNIRNRSMQKLDDAWPNMYSWLHLPAPIWIMPRF</sequence>
<evidence type="ECO:0008006" key="5">
    <source>
        <dbReference type="Google" id="ProtNLM"/>
    </source>
</evidence>
<dbReference type="Gramene" id="TraesROB_scaffold_027084_01G000500.1">
    <property type="protein sequence ID" value="TraesROB_scaffold_027084_01G000500.1"/>
    <property type="gene ID" value="TraesROB_scaffold_027084_01G000500"/>
</dbReference>
<dbReference type="PANTHER" id="PTHR44586">
    <property type="entry name" value="F-BOX DOMAIN CONTAINING PROTEIN, EXPRESSED"/>
    <property type="match status" value="1"/>
</dbReference>
<dbReference type="SUPFAM" id="SSF81383">
    <property type="entry name" value="F-box domain"/>
    <property type="match status" value="1"/>
</dbReference>
<dbReference type="Gramene" id="TraesPARA_EIv1.0_1760690.1">
    <property type="protein sequence ID" value="TraesPARA_EIv1.0_1760690.1.CDS1"/>
    <property type="gene ID" value="TraesPARA_EIv1.0_1760690"/>
</dbReference>
<dbReference type="Gramene" id="TraesJAG5B03G03017290.1">
    <property type="protein sequence ID" value="TraesJAG5B03G03017290.1.CDS1"/>
    <property type="gene ID" value="TraesJAG5B03G03017290"/>
</dbReference>
<dbReference type="Gene3D" id="1.20.1280.50">
    <property type="match status" value="1"/>
</dbReference>
<dbReference type="Gramene" id="TraesSYM7B03G03993090.1">
    <property type="protein sequence ID" value="TraesSYM7B03G03993090.1.CDS1"/>
    <property type="gene ID" value="TraesSYM7B03G03993090"/>
</dbReference>
<dbReference type="Gramene" id="TraesMAC5B03G03018030.1">
    <property type="protein sequence ID" value="TraesMAC5B03G03018030.1.CDS1"/>
    <property type="gene ID" value="TraesMAC5B03G03018030"/>
</dbReference>
<evidence type="ECO:0000313" key="3">
    <source>
        <dbReference type="EnsemblPlants" id="TraesCS5B02G554100.1.cds1"/>
    </source>
</evidence>
<dbReference type="Gramene" id="TraesCS5B03G1343400.1">
    <property type="protein sequence ID" value="TraesCS5B03G1343400.1.CDS1"/>
    <property type="gene ID" value="TraesCS5B03G1343400"/>
</dbReference>
<dbReference type="Gramene" id="TraesSTA5B03G03012010.1">
    <property type="protein sequence ID" value="TraesSTA5B03G03012010.1.CDS1"/>
    <property type="gene ID" value="TraesSTA5B03G03012010"/>
</dbReference>
<name>A0A3B6LYR5_WHEAT</name>
<feature type="domain" description="F-box" evidence="2">
    <location>
        <begin position="33"/>
        <end position="66"/>
    </location>
</feature>
<evidence type="ECO:0000259" key="2">
    <source>
        <dbReference type="Pfam" id="PF12937"/>
    </source>
</evidence>
<proteinExistence type="predicted"/>
<dbReference type="Gramene" id="TraesWEE_scaffold_036707_01G000300.1">
    <property type="protein sequence ID" value="TraesWEE_scaffold_036707_01G000300.1"/>
    <property type="gene ID" value="TraesWEE_scaffold_036707_01G000300"/>
</dbReference>
<dbReference type="AlphaFoldDB" id="A0A3B6LYR5"/>
<evidence type="ECO:0000259" key="1">
    <source>
        <dbReference type="Pfam" id="PF03478"/>
    </source>
</evidence>
<keyword evidence="4" id="KW-1185">Reference proteome</keyword>
<protein>
    <recommendedName>
        <fullName evidence="5">F-box domain-containing protein</fullName>
    </recommendedName>
</protein>
<dbReference type="InterPro" id="IPR005174">
    <property type="entry name" value="KIB1-4_b-propeller"/>
</dbReference>